<dbReference type="InterPro" id="IPR025489">
    <property type="entry name" value="DUF4381"/>
</dbReference>
<organism evidence="2 3">
    <name type="scientific">Parahalioglobus pacificus</name>
    <dbReference type="NCBI Taxonomy" id="930806"/>
    <lineage>
        <taxon>Bacteria</taxon>
        <taxon>Pseudomonadati</taxon>
        <taxon>Pseudomonadota</taxon>
        <taxon>Gammaproteobacteria</taxon>
        <taxon>Cellvibrionales</taxon>
        <taxon>Halieaceae</taxon>
        <taxon>Parahalioglobus</taxon>
    </lineage>
</organism>
<dbReference type="Pfam" id="PF14316">
    <property type="entry name" value="DUF4381"/>
    <property type="match status" value="1"/>
</dbReference>
<accession>A0A918XGD7</accession>
<dbReference type="EMBL" id="BMYM01000001">
    <property type="protein sequence ID" value="GHD31081.1"/>
    <property type="molecule type" value="Genomic_DNA"/>
</dbReference>
<dbReference type="RefSeq" id="WP_189476575.1">
    <property type="nucleotide sequence ID" value="NZ_BMYM01000001.1"/>
</dbReference>
<keyword evidence="1" id="KW-0472">Membrane</keyword>
<protein>
    <recommendedName>
        <fullName evidence="4">DUF4381 domain-containing protein</fullName>
    </recommendedName>
</protein>
<evidence type="ECO:0008006" key="4">
    <source>
        <dbReference type="Google" id="ProtNLM"/>
    </source>
</evidence>
<sequence>MNPQSDPLAALHPLREPAAIALWPPAPGWWLLALLLMVLLIAAALWLRRRYQMGAYRRQGLQQLSLIRARWQTSDDEKRYVAEVNALLKAVAMRALPEPTVASASGQEWLALLDAHAPKDWTAPKLLATGPYSPAPDTGAETLYDMSARWIREHRAES</sequence>
<dbReference type="Proteomes" id="UP000644693">
    <property type="component" value="Unassembled WGS sequence"/>
</dbReference>
<reference evidence="2" key="2">
    <citation type="submission" date="2020-09" db="EMBL/GenBank/DDBJ databases">
        <authorList>
            <person name="Sun Q."/>
            <person name="Kim S."/>
        </authorList>
    </citation>
    <scope>NUCLEOTIDE SEQUENCE</scope>
    <source>
        <strain evidence="2">KCTC 23430</strain>
    </source>
</reference>
<keyword evidence="1" id="KW-1133">Transmembrane helix</keyword>
<keyword evidence="3" id="KW-1185">Reference proteome</keyword>
<evidence type="ECO:0000313" key="3">
    <source>
        <dbReference type="Proteomes" id="UP000644693"/>
    </source>
</evidence>
<proteinExistence type="predicted"/>
<evidence type="ECO:0000313" key="2">
    <source>
        <dbReference type="EMBL" id="GHD31081.1"/>
    </source>
</evidence>
<feature type="transmembrane region" description="Helical" evidence="1">
    <location>
        <begin position="29"/>
        <end position="47"/>
    </location>
</feature>
<reference evidence="2" key="1">
    <citation type="journal article" date="2014" name="Int. J. Syst. Evol. Microbiol.">
        <title>Complete genome sequence of Corynebacterium casei LMG S-19264T (=DSM 44701T), isolated from a smear-ripened cheese.</title>
        <authorList>
            <consortium name="US DOE Joint Genome Institute (JGI-PGF)"/>
            <person name="Walter F."/>
            <person name="Albersmeier A."/>
            <person name="Kalinowski J."/>
            <person name="Ruckert C."/>
        </authorList>
    </citation>
    <scope>NUCLEOTIDE SEQUENCE</scope>
    <source>
        <strain evidence="2">KCTC 23430</strain>
    </source>
</reference>
<keyword evidence="1" id="KW-0812">Transmembrane</keyword>
<comment type="caution">
    <text evidence="2">The sequence shown here is derived from an EMBL/GenBank/DDBJ whole genome shotgun (WGS) entry which is preliminary data.</text>
</comment>
<gene>
    <name evidence="2" type="ORF">GCM10007053_13740</name>
</gene>
<evidence type="ECO:0000256" key="1">
    <source>
        <dbReference type="SAM" id="Phobius"/>
    </source>
</evidence>
<name>A0A918XGD7_9GAMM</name>
<dbReference type="AlphaFoldDB" id="A0A918XGD7"/>